<gene>
    <name evidence="24" type="primary">mmp20a</name>
</gene>
<feature type="binding site" evidence="17">
    <location>
        <position position="229"/>
    </location>
    <ligand>
        <name>Zn(2+)</name>
        <dbReference type="ChEBI" id="CHEBI:29105"/>
        <label>2</label>
        <note>catalytic</note>
    </ligand>
</feature>
<comment type="cofactor">
    <cofactor evidence="17">
        <name>Ca(2+)</name>
        <dbReference type="ChEBI" id="CHEBI:29108"/>
    </cofactor>
    <text evidence="17">Can bind about 5 Ca(2+) ions per subunit.</text>
</comment>
<keyword evidence="23" id="KW-1185">Reference proteome</keyword>
<dbReference type="PIRSF" id="PIRSF001191">
    <property type="entry name" value="Peptidase_M10A_matrix"/>
    <property type="match status" value="1"/>
</dbReference>
<dbReference type="InterPro" id="IPR018487">
    <property type="entry name" value="Hemopexin-like_repeat"/>
</dbReference>
<feature type="binding site" evidence="16">
    <location>
        <position position="215"/>
    </location>
    <ligand>
        <name>Zn(2+)</name>
        <dbReference type="ChEBI" id="CHEBI:29105"/>
        <label>2</label>
        <note>catalytic</note>
    </ligand>
</feature>
<accession>A0A6P3VZU2</accession>
<evidence type="ECO:0000256" key="2">
    <source>
        <dbReference type="ARBA" id="ARBA00010370"/>
    </source>
</evidence>
<dbReference type="InterPro" id="IPR021190">
    <property type="entry name" value="Pept_M10A"/>
</dbReference>
<dbReference type="RefSeq" id="XP_012684242.2">
    <property type="nucleotide sequence ID" value="XM_012828788.3"/>
</dbReference>
<evidence type="ECO:0000256" key="18">
    <source>
        <dbReference type="PIRSR" id="PIRSR621190-3"/>
    </source>
</evidence>
<keyword evidence="8" id="KW-0677">Repeat</keyword>
<dbReference type="InterPro" id="IPR036365">
    <property type="entry name" value="PGBD-like_sf"/>
</dbReference>
<feature type="binding site" evidence="17">
    <location>
        <position position="181"/>
    </location>
    <ligand>
        <name>Ca(2+)</name>
        <dbReference type="ChEBI" id="CHEBI:29108"/>
        <label>2</label>
    </ligand>
</feature>
<evidence type="ECO:0000256" key="8">
    <source>
        <dbReference type="ARBA" id="ARBA00022737"/>
    </source>
</evidence>
<evidence type="ECO:0000256" key="3">
    <source>
        <dbReference type="ARBA" id="ARBA00022525"/>
    </source>
</evidence>
<dbReference type="CDD" id="cd00094">
    <property type="entry name" value="HX"/>
    <property type="match status" value="1"/>
</dbReference>
<evidence type="ECO:0000256" key="5">
    <source>
        <dbReference type="ARBA" id="ARBA00022670"/>
    </source>
</evidence>
<dbReference type="FunFam" id="2.110.10.10:FF:000002">
    <property type="entry name" value="Matrix metallopeptidase 3"/>
    <property type="match status" value="1"/>
</dbReference>
<dbReference type="InterPro" id="IPR006026">
    <property type="entry name" value="Peptidase_Metallo"/>
</dbReference>
<name>A0A6P3VZU2_CLUHA</name>
<dbReference type="SMART" id="SM00120">
    <property type="entry name" value="HX"/>
    <property type="match status" value="4"/>
</dbReference>
<evidence type="ECO:0000256" key="14">
    <source>
        <dbReference type="ARBA" id="ARBA00023157"/>
    </source>
</evidence>
<feature type="repeat" description="Hemopexin" evidence="21">
    <location>
        <begin position="320"/>
        <end position="365"/>
    </location>
</feature>
<dbReference type="GO" id="GO:0008270">
    <property type="term" value="F:zinc ion binding"/>
    <property type="evidence" value="ECO:0007669"/>
    <property type="project" value="InterPro"/>
</dbReference>
<dbReference type="SMART" id="SM00235">
    <property type="entry name" value="ZnMc"/>
    <property type="match status" value="1"/>
</dbReference>
<dbReference type="PRINTS" id="PR00138">
    <property type="entry name" value="MATRIXIN"/>
</dbReference>
<dbReference type="Pfam" id="PF00413">
    <property type="entry name" value="Peptidase_M10"/>
    <property type="match status" value="1"/>
</dbReference>
<keyword evidence="5" id="KW-0645">Protease</keyword>
<keyword evidence="14 18" id="KW-1015">Disulfide bond</keyword>
<dbReference type="GO" id="GO:0031012">
    <property type="term" value="C:extracellular matrix"/>
    <property type="evidence" value="ECO:0007669"/>
    <property type="project" value="InterPro"/>
</dbReference>
<comment type="subcellular location">
    <subcellularLocation>
        <location evidence="1">Secreted</location>
        <location evidence="1">Extracellular space</location>
        <location evidence="1">Extracellular matrix</location>
    </subcellularLocation>
</comment>
<feature type="binding site" evidence="17">
    <location>
        <position position="192"/>
    </location>
    <ligand>
        <name>Ca(2+)</name>
        <dbReference type="ChEBI" id="CHEBI:29108"/>
        <label>1</label>
    </ligand>
</feature>
<evidence type="ECO:0000256" key="4">
    <source>
        <dbReference type="ARBA" id="ARBA00022530"/>
    </source>
</evidence>
<keyword evidence="6 16" id="KW-0479">Metal-binding</keyword>
<dbReference type="CDD" id="cd04278">
    <property type="entry name" value="ZnMc_MMP"/>
    <property type="match status" value="1"/>
</dbReference>
<dbReference type="InterPro" id="IPR001818">
    <property type="entry name" value="Pept_M10_metallopeptidase"/>
</dbReference>
<dbReference type="GO" id="GO:0004222">
    <property type="term" value="F:metalloendopeptidase activity"/>
    <property type="evidence" value="ECO:0007669"/>
    <property type="project" value="InterPro"/>
</dbReference>
<dbReference type="GO" id="GO:0006508">
    <property type="term" value="P:proteolysis"/>
    <property type="evidence" value="ECO:0007669"/>
    <property type="project" value="UniProtKB-KW"/>
</dbReference>
<keyword evidence="12 24" id="KW-0482">Metalloprotease</keyword>
<feature type="binding site" description="in inhibited form" evidence="17">
    <location>
        <position position="83"/>
    </location>
    <ligand>
        <name>Zn(2+)</name>
        <dbReference type="ChEBI" id="CHEBI:29105"/>
        <label>2</label>
        <note>catalytic</note>
    </ligand>
</feature>
<organism evidence="23 24">
    <name type="scientific">Clupea harengus</name>
    <name type="common">Atlantic herring</name>
    <dbReference type="NCBI Taxonomy" id="7950"/>
    <lineage>
        <taxon>Eukaryota</taxon>
        <taxon>Metazoa</taxon>
        <taxon>Chordata</taxon>
        <taxon>Craniata</taxon>
        <taxon>Vertebrata</taxon>
        <taxon>Euteleostomi</taxon>
        <taxon>Actinopterygii</taxon>
        <taxon>Neopterygii</taxon>
        <taxon>Teleostei</taxon>
        <taxon>Clupei</taxon>
        <taxon>Clupeiformes</taxon>
        <taxon>Clupeoidei</taxon>
        <taxon>Clupeidae</taxon>
        <taxon>Clupea</taxon>
    </lineage>
</organism>
<dbReference type="InterPro" id="IPR021158">
    <property type="entry name" value="Pept_M10A_Zn_BS"/>
</dbReference>
<feature type="binding site" evidence="17">
    <location>
        <position position="192"/>
    </location>
    <ligand>
        <name>Ca(2+)</name>
        <dbReference type="ChEBI" id="CHEBI:29108"/>
        <label>3</label>
    </ligand>
</feature>
<dbReference type="FunFam" id="3.40.390.10:FF:000007">
    <property type="entry name" value="Collagenase 3"/>
    <property type="match status" value="1"/>
</dbReference>
<dbReference type="InterPro" id="IPR033739">
    <property type="entry name" value="M10A_MMP"/>
</dbReference>
<feature type="domain" description="Peptidase metallopeptidase" evidence="22">
    <location>
        <begin position="96"/>
        <end position="257"/>
    </location>
</feature>
<dbReference type="Pfam" id="PF01471">
    <property type="entry name" value="PG_binding_1"/>
    <property type="match status" value="1"/>
</dbReference>
<feature type="binding site" evidence="17">
    <location>
        <position position="326"/>
    </location>
    <ligand>
        <name>Ca(2+)</name>
        <dbReference type="ChEBI" id="CHEBI:29108"/>
        <label>5</label>
    </ligand>
</feature>
<feature type="binding site" evidence="17">
    <location>
        <position position="420"/>
    </location>
    <ligand>
        <name>Ca(2+)</name>
        <dbReference type="ChEBI" id="CHEBI:29108"/>
        <label>4</label>
    </ligand>
</feature>
<evidence type="ECO:0000256" key="11">
    <source>
        <dbReference type="ARBA" id="ARBA00022837"/>
    </source>
</evidence>
<proteinExistence type="inferred from homology"/>
<evidence type="ECO:0000256" key="21">
    <source>
        <dbReference type="PROSITE-ProRule" id="PRU01011"/>
    </source>
</evidence>
<evidence type="ECO:0000256" key="20">
    <source>
        <dbReference type="PIRSR" id="PIRSR621190-5"/>
    </source>
</evidence>
<feature type="binding site" evidence="17">
    <location>
        <position position="185"/>
    </location>
    <ligand>
        <name>Ca(2+)</name>
        <dbReference type="ChEBI" id="CHEBI:29108"/>
        <label>2</label>
    </ligand>
</feature>
<evidence type="ECO:0000313" key="24">
    <source>
        <dbReference type="RefSeq" id="XP_012684242.2"/>
    </source>
</evidence>
<feature type="binding site" evidence="17">
    <location>
        <position position="161"/>
    </location>
    <ligand>
        <name>Zn(2+)</name>
        <dbReference type="ChEBI" id="CHEBI:29105"/>
        <label>1</label>
    </ligand>
</feature>
<dbReference type="GeneID" id="105901356"/>
<dbReference type="Proteomes" id="UP000515152">
    <property type="component" value="Chromosome 9"/>
</dbReference>
<feature type="binding site" evidence="17">
    <location>
        <position position="159"/>
    </location>
    <ligand>
        <name>Zn(2+)</name>
        <dbReference type="ChEBI" id="CHEBI:29105"/>
        <label>1</label>
    </ligand>
</feature>
<dbReference type="PANTHER" id="PTHR10201">
    <property type="entry name" value="MATRIX METALLOPROTEINASE"/>
    <property type="match status" value="1"/>
</dbReference>
<feature type="binding site" evidence="17">
    <location>
        <position position="187"/>
    </location>
    <ligand>
        <name>Zn(2+)</name>
        <dbReference type="ChEBI" id="CHEBI:29105"/>
        <label>1</label>
    </ligand>
</feature>
<dbReference type="AlphaFoldDB" id="A0A6P3VZU2"/>
<dbReference type="InterPro" id="IPR036375">
    <property type="entry name" value="Hemopexin-like_dom_sf"/>
</dbReference>
<comment type="cofactor">
    <cofactor evidence="17">
        <name>Zn(2+)</name>
        <dbReference type="ChEBI" id="CHEBI:29105"/>
    </cofactor>
    <text evidence="17">Binds 2 Zn(2+) ions per subunit.</text>
</comment>
<feature type="binding site" evidence="17">
    <location>
        <position position="324"/>
    </location>
    <ligand>
        <name>Ca(2+)</name>
        <dbReference type="ChEBI" id="CHEBI:29108"/>
        <label>4</label>
    </ligand>
</feature>
<feature type="binding site" evidence="17">
    <location>
        <position position="189"/>
    </location>
    <ligand>
        <name>Ca(2+)</name>
        <dbReference type="ChEBI" id="CHEBI:29108"/>
        <label>3</label>
    </ligand>
</feature>
<sequence length="460" mass="52476">MVSFALSVSTVWTRPLVQEAEDVRYAEVYLRKFYRMPMSGGPRSPRDLSSLEMKLREMQNFFGLKETGQLTPETLLVMREPRCGVPDVENFSLYPGRPKWKNHTATYKIAKYTTDLRREEVERSIHVALNMWSGAADLDFIKVDHGEADIVISFETKVHGDFFPFDGPKGVLAHAFEPGDNMGGDVHFDDDEIWRTGHRKPGFNLLTVAVHELGHSLGLSHSKDPSALMYPKYKRFSLTSPRLPTDDTLAIQALYGKRITKPETPTIPKKCQPNFSIGAVTMLGNEILFFKGSSVWLRTPWMTSWSRVKEGLISTLLPSVRSVDAAYNIPHTGVTFVFTGPKYWMVQKLKMKSYGGSIYDYGFPTTVKKIDAAVHLREYKKTYFFTGHVYYRYDEALSVMDSGFPRKIQSDWPGIGDKVDAAFQFREGSIQFFSGSKAYNFDYRERRVLYTIKANAWLGC</sequence>
<comment type="similarity">
    <text evidence="2">Belongs to the peptidase M10A family.</text>
</comment>
<evidence type="ECO:0000313" key="23">
    <source>
        <dbReference type="Proteomes" id="UP000515152"/>
    </source>
</evidence>
<feature type="short sequence motif" description="Cysteine switch" evidence="20">
    <location>
        <begin position="81"/>
        <end position="88"/>
    </location>
</feature>
<dbReference type="KEGG" id="char:105901356"/>
<dbReference type="GO" id="GO:0030198">
    <property type="term" value="P:extracellular matrix organization"/>
    <property type="evidence" value="ECO:0007669"/>
    <property type="project" value="TreeGrafter"/>
</dbReference>
<evidence type="ECO:0000256" key="12">
    <source>
        <dbReference type="ARBA" id="ARBA00023049"/>
    </source>
</evidence>
<feature type="binding site" evidence="16">
    <location>
        <position position="211"/>
    </location>
    <ligand>
        <name>Zn(2+)</name>
        <dbReference type="ChEBI" id="CHEBI:29105"/>
        <label>2</label>
        <note>catalytic</note>
    </ligand>
</feature>
<keyword evidence="4" id="KW-0272">Extracellular matrix</keyword>
<feature type="binding site" evidence="17">
    <location>
        <position position="167"/>
    </location>
    <ligand>
        <name>Ca(2+)</name>
        <dbReference type="ChEBI" id="CHEBI:29108"/>
        <label>3</label>
    </ligand>
</feature>
<evidence type="ECO:0000256" key="13">
    <source>
        <dbReference type="ARBA" id="ARBA00023145"/>
    </source>
</evidence>
<feature type="binding site" evidence="17">
    <location>
        <position position="166"/>
    </location>
    <ligand>
        <name>Ca(2+)</name>
        <dbReference type="ChEBI" id="CHEBI:29108"/>
        <label>3</label>
    </ligand>
</feature>
<dbReference type="GO" id="GO:0005615">
    <property type="term" value="C:extracellular space"/>
    <property type="evidence" value="ECO:0007669"/>
    <property type="project" value="TreeGrafter"/>
</dbReference>
<feature type="binding site" evidence="17">
    <location>
        <position position="115"/>
    </location>
    <ligand>
        <name>Ca(2+)</name>
        <dbReference type="ChEBI" id="CHEBI:29108"/>
        <label>1</label>
    </ligand>
</feature>
<feature type="binding site" evidence="17">
    <location>
        <position position="190"/>
    </location>
    <ligand>
        <name>Ca(2+)</name>
        <dbReference type="ChEBI" id="CHEBI:29108"/>
        <label>1</label>
    </ligand>
</feature>
<feature type="binding site" evidence="17">
    <location>
        <position position="373"/>
    </location>
    <ligand>
        <name>Ca(2+)</name>
        <dbReference type="ChEBI" id="CHEBI:29108"/>
        <label>5</label>
    </ligand>
</feature>
<evidence type="ECO:0000256" key="15">
    <source>
        <dbReference type="PIRSR" id="PIRSR001191-1"/>
    </source>
</evidence>
<dbReference type="PANTHER" id="PTHR10201:SF297">
    <property type="entry name" value="MATRIX METALLOPROTEINASE-20"/>
    <property type="match status" value="1"/>
</dbReference>
<evidence type="ECO:0000256" key="16">
    <source>
        <dbReference type="PIRSR" id="PIRSR001191-2"/>
    </source>
</evidence>
<keyword evidence="9" id="KW-0378">Hydrolase</keyword>
<dbReference type="InterPro" id="IPR000585">
    <property type="entry name" value="Hemopexin-like_dom"/>
</dbReference>
<protein>
    <submittedName>
        <fullName evidence="24">Matrix metalloproteinase-20</fullName>
    </submittedName>
</protein>
<dbReference type="Gene3D" id="2.110.10.10">
    <property type="entry name" value="Hemopexin-like domain"/>
    <property type="match status" value="1"/>
</dbReference>
<keyword evidence="13" id="KW-0865">Zymogen</keyword>
<evidence type="ECO:0000256" key="17">
    <source>
        <dbReference type="PIRSR" id="PIRSR621190-2"/>
    </source>
</evidence>
<dbReference type="Pfam" id="PF00045">
    <property type="entry name" value="Hemopexin"/>
    <property type="match status" value="1"/>
</dbReference>
<dbReference type="SUPFAM" id="SSF50923">
    <property type="entry name" value="Hemopexin-like domain"/>
    <property type="match status" value="1"/>
</dbReference>
<feature type="disulfide bond" evidence="18">
    <location>
        <begin position="271"/>
        <end position="460"/>
    </location>
</feature>
<keyword evidence="11 17" id="KW-0106">Calcium</keyword>
<dbReference type="PROSITE" id="PS51642">
    <property type="entry name" value="HEMOPEXIN_2"/>
    <property type="match status" value="2"/>
</dbReference>
<feature type="binding site" evidence="17">
    <location>
        <position position="174"/>
    </location>
    <ligand>
        <name>Zn(2+)</name>
        <dbReference type="ChEBI" id="CHEBI:29105"/>
        <label>1</label>
    </ligand>
</feature>
<dbReference type="GO" id="GO:0030574">
    <property type="term" value="P:collagen catabolic process"/>
    <property type="evidence" value="ECO:0007669"/>
    <property type="project" value="TreeGrafter"/>
</dbReference>
<feature type="modified residue" description="Phosphotyrosine; by PKDCC" evidence="19">
    <location>
        <position position="354"/>
    </location>
</feature>
<keyword evidence="7" id="KW-0732">Signal</keyword>
<feature type="active site" evidence="15">
    <location>
        <position position="212"/>
    </location>
</feature>
<evidence type="ECO:0000259" key="22">
    <source>
        <dbReference type="SMART" id="SM00235"/>
    </source>
</evidence>
<reference evidence="24" key="1">
    <citation type="submission" date="2025-08" db="UniProtKB">
        <authorList>
            <consortium name="RefSeq"/>
        </authorList>
    </citation>
    <scope>IDENTIFICATION</scope>
</reference>
<evidence type="ECO:0000256" key="1">
    <source>
        <dbReference type="ARBA" id="ARBA00004498"/>
    </source>
</evidence>
<feature type="binding site" evidence="17">
    <location>
        <position position="149"/>
    </location>
    <ligand>
        <name>Ca(2+)</name>
        <dbReference type="ChEBI" id="CHEBI:29108"/>
        <label>2</label>
    </ligand>
</feature>
<dbReference type="CTD" id="100329766"/>
<feature type="repeat" description="Hemopexin" evidence="21">
    <location>
        <begin position="367"/>
        <end position="415"/>
    </location>
</feature>
<dbReference type="InterPro" id="IPR024079">
    <property type="entry name" value="MetalloPept_cat_dom_sf"/>
</dbReference>
<dbReference type="Gene3D" id="3.40.390.10">
    <property type="entry name" value="Collagenase (Catalytic Domain)"/>
    <property type="match status" value="1"/>
</dbReference>
<feature type="binding site" evidence="16">
    <location>
        <position position="221"/>
    </location>
    <ligand>
        <name>Zn(2+)</name>
        <dbReference type="ChEBI" id="CHEBI:29105"/>
        <label>2</label>
        <note>catalytic</note>
    </ligand>
</feature>
<evidence type="ECO:0000256" key="19">
    <source>
        <dbReference type="PIRSR" id="PIRSR621190-4"/>
    </source>
</evidence>
<feature type="binding site" evidence="17">
    <location>
        <position position="183"/>
    </location>
    <ligand>
        <name>Ca(2+)</name>
        <dbReference type="ChEBI" id="CHEBI:29108"/>
        <label>2</label>
    </ligand>
</feature>
<dbReference type="SUPFAM" id="SSF47090">
    <property type="entry name" value="PGBD-like"/>
    <property type="match status" value="1"/>
</dbReference>
<keyword evidence="10 16" id="KW-0862">Zinc</keyword>
<evidence type="ECO:0000256" key="7">
    <source>
        <dbReference type="ARBA" id="ARBA00022729"/>
    </source>
</evidence>
<dbReference type="PROSITE" id="PS00546">
    <property type="entry name" value="CYSTEINE_SWITCH"/>
    <property type="match status" value="1"/>
</dbReference>
<keyword evidence="3" id="KW-0964">Secreted</keyword>
<evidence type="ECO:0000256" key="10">
    <source>
        <dbReference type="ARBA" id="ARBA00022833"/>
    </source>
</evidence>
<dbReference type="OrthoDB" id="406838at2759"/>
<dbReference type="SUPFAM" id="SSF55486">
    <property type="entry name" value="Metalloproteases ('zincins'), catalytic domain"/>
    <property type="match status" value="1"/>
</dbReference>
<dbReference type="InterPro" id="IPR002477">
    <property type="entry name" value="Peptidoglycan-bd-like"/>
</dbReference>
<evidence type="ECO:0000256" key="6">
    <source>
        <dbReference type="ARBA" id="ARBA00022723"/>
    </source>
</evidence>
<evidence type="ECO:0000256" key="9">
    <source>
        <dbReference type="ARBA" id="ARBA00022801"/>
    </source>
</evidence>